<dbReference type="Gene3D" id="2.60.120.200">
    <property type="match status" value="1"/>
</dbReference>
<evidence type="ECO:0000256" key="5">
    <source>
        <dbReference type="SAM" id="SignalP"/>
    </source>
</evidence>
<dbReference type="PANTHER" id="PTHR42693">
    <property type="entry name" value="ARYLSULFATASE FAMILY MEMBER"/>
    <property type="match status" value="1"/>
</dbReference>
<gene>
    <name evidence="7" type="ORF">FTW19_05815</name>
</gene>
<dbReference type="PROSITE" id="PS00523">
    <property type="entry name" value="SULFATASE_1"/>
    <property type="match status" value="1"/>
</dbReference>
<dbReference type="KEGG" id="talb:FTW19_05815"/>
<dbReference type="InterPro" id="IPR024607">
    <property type="entry name" value="Sulfatase_CS"/>
</dbReference>
<dbReference type="SUPFAM" id="SSF53649">
    <property type="entry name" value="Alkaline phosphatase-like"/>
    <property type="match status" value="1"/>
</dbReference>
<evidence type="ECO:0000313" key="8">
    <source>
        <dbReference type="Proteomes" id="UP000321820"/>
    </source>
</evidence>
<keyword evidence="8" id="KW-1185">Reference proteome</keyword>
<dbReference type="Gene3D" id="3.40.720.10">
    <property type="entry name" value="Alkaline Phosphatase, subunit A"/>
    <property type="match status" value="1"/>
</dbReference>
<dbReference type="AlphaFoldDB" id="A0A5B9EGM1"/>
<dbReference type="Gene3D" id="3.30.1120.10">
    <property type="match status" value="1"/>
</dbReference>
<evidence type="ECO:0000256" key="3">
    <source>
        <dbReference type="ARBA" id="ARBA00022801"/>
    </source>
</evidence>
<name>A0A5B9EGM1_9BACT</name>
<dbReference type="InterPro" id="IPR013320">
    <property type="entry name" value="ConA-like_dom_sf"/>
</dbReference>
<keyword evidence="4" id="KW-0106">Calcium</keyword>
<sequence length="785" mass="85472">MRRPFSPLLCTLTAACVATAMYAQAQDRTVLPIAPPPFTGTVGSSFANSTAAPTPPLRAPTGAPNVLLVLIDDAGYGQSGTFGGLVPTPTLDSLAAHGLRYNRFHVTALCSPTRAALLTGRNNHAVGMGTITNLATDFPGYNASIPKSAALLPQVLQMNGYATAAYGKWHLIPESEDKISGPFDHWPTHQGFDEFYGFLNGETDQWYPELTSGTQPVEMAAPAGRKADFTLNEDLADHAIRWIKSEKSLSPEKPFFVYFAPGATHTPLQAPKAWVDKFRGQFDMGWDKYREIVFERQKKLGVIPKDAKLTPRPKEIPAWDSLSPDEKKVASRLMEVFAGFMAQTDHEIGRVIDAIRDTGQLDNTLVLFIAGDNGASLEGGLQGTGNIMGAINGERESTAEMLKILDKLGGPETTPHYPVGWAWAGDTPFQWGKRIASHLGGTRDPLVVFWPKGIHDGGALREQFEDVTDIAPTVLEAAHIPIPVEVNGVKQQRMDGMSMLATFASSNVPSQRTTQYFEMLGNRAIYHDGWMAASRSGLLPWVYTTQPPPDPNRQPWELYHLSEDYSEANDVAAKNPDKVAELAVLFDAEAKQNRVYPLDPRFGGRQARPEGNHFRYYTGTGHLYLSLTPAYENKSHKITAYVTVPNGQANGVLMADGGEGGGFSLYLKNGRPTYTYNYFKRRITTIASPAPLPAGPAKITLEFSYDGGGIGKGANITLLVNDKPVAKQRLPETVRMAFAFEDTFDIGEDSASPAGDYESPFPFTGAIQHIDLDIEPQPSNASAAP</sequence>
<dbReference type="CDD" id="cd16025">
    <property type="entry name" value="PAS_like"/>
    <property type="match status" value="1"/>
</dbReference>
<dbReference type="Proteomes" id="UP000321820">
    <property type="component" value="Chromosome"/>
</dbReference>
<dbReference type="Pfam" id="PF00884">
    <property type="entry name" value="Sulfatase"/>
    <property type="match status" value="1"/>
</dbReference>
<evidence type="ECO:0000256" key="1">
    <source>
        <dbReference type="ARBA" id="ARBA00008779"/>
    </source>
</evidence>
<keyword evidence="5" id="KW-0732">Signal</keyword>
<dbReference type="GO" id="GO:0016740">
    <property type="term" value="F:transferase activity"/>
    <property type="evidence" value="ECO:0007669"/>
    <property type="project" value="UniProtKB-KW"/>
</dbReference>
<organism evidence="7 8">
    <name type="scientific">Terriglobus albidus</name>
    <dbReference type="NCBI Taxonomy" id="1592106"/>
    <lineage>
        <taxon>Bacteria</taxon>
        <taxon>Pseudomonadati</taxon>
        <taxon>Acidobacteriota</taxon>
        <taxon>Terriglobia</taxon>
        <taxon>Terriglobales</taxon>
        <taxon>Acidobacteriaceae</taxon>
        <taxon>Terriglobus</taxon>
    </lineage>
</organism>
<dbReference type="OrthoDB" id="9762324at2"/>
<keyword evidence="2" id="KW-0479">Metal-binding</keyword>
<accession>A0A5B9EGM1</accession>
<evidence type="ECO:0000256" key="2">
    <source>
        <dbReference type="ARBA" id="ARBA00022723"/>
    </source>
</evidence>
<feature type="signal peptide" evidence="5">
    <location>
        <begin position="1"/>
        <end position="25"/>
    </location>
</feature>
<feature type="chain" id="PRO_5022893820" evidence="5">
    <location>
        <begin position="26"/>
        <end position="785"/>
    </location>
</feature>
<protein>
    <submittedName>
        <fullName evidence="7">Sulfatase-like hydrolase/transferase</fullName>
    </submittedName>
</protein>
<keyword evidence="3 7" id="KW-0378">Hydrolase</keyword>
<dbReference type="InterPro" id="IPR050738">
    <property type="entry name" value="Sulfatase"/>
</dbReference>
<comment type="similarity">
    <text evidence="1">Belongs to the sulfatase family.</text>
</comment>
<evidence type="ECO:0000256" key="4">
    <source>
        <dbReference type="ARBA" id="ARBA00022837"/>
    </source>
</evidence>
<proteinExistence type="inferred from homology"/>
<reference evidence="7 8" key="1">
    <citation type="submission" date="2019-08" db="EMBL/GenBank/DDBJ databases">
        <title>Complete genome sequence of Terriglobus albidus strain ORNL.</title>
        <authorList>
            <person name="Podar M."/>
        </authorList>
    </citation>
    <scope>NUCLEOTIDE SEQUENCE [LARGE SCALE GENOMIC DNA]</scope>
    <source>
        <strain evidence="7 8">ORNL</strain>
    </source>
</reference>
<dbReference type="GO" id="GO:0016787">
    <property type="term" value="F:hydrolase activity"/>
    <property type="evidence" value="ECO:0007669"/>
    <property type="project" value="UniProtKB-KW"/>
</dbReference>
<evidence type="ECO:0000313" key="7">
    <source>
        <dbReference type="EMBL" id="QEE31198.1"/>
    </source>
</evidence>
<dbReference type="GO" id="GO:0046872">
    <property type="term" value="F:metal ion binding"/>
    <property type="evidence" value="ECO:0007669"/>
    <property type="project" value="UniProtKB-KW"/>
</dbReference>
<dbReference type="PROSITE" id="PS51257">
    <property type="entry name" value="PROKAR_LIPOPROTEIN"/>
    <property type="match status" value="1"/>
</dbReference>
<dbReference type="InterPro" id="IPR000917">
    <property type="entry name" value="Sulfatase_N"/>
</dbReference>
<evidence type="ECO:0000259" key="6">
    <source>
        <dbReference type="Pfam" id="PF00884"/>
    </source>
</evidence>
<dbReference type="EMBL" id="CP042806">
    <property type="protein sequence ID" value="QEE31198.1"/>
    <property type="molecule type" value="Genomic_DNA"/>
</dbReference>
<feature type="domain" description="Sulfatase N-terminal" evidence="6">
    <location>
        <begin position="64"/>
        <end position="480"/>
    </location>
</feature>
<dbReference type="SUPFAM" id="SSF49899">
    <property type="entry name" value="Concanavalin A-like lectins/glucanases"/>
    <property type="match status" value="1"/>
</dbReference>
<dbReference type="InterPro" id="IPR017850">
    <property type="entry name" value="Alkaline_phosphatase_core_sf"/>
</dbReference>
<dbReference type="PANTHER" id="PTHR42693:SF43">
    <property type="entry name" value="BLL2667 PROTEIN"/>
    <property type="match status" value="1"/>
</dbReference>
<keyword evidence="7" id="KW-0808">Transferase</keyword>